<dbReference type="GO" id="GO:0016020">
    <property type="term" value="C:membrane"/>
    <property type="evidence" value="ECO:0007669"/>
    <property type="project" value="UniProtKB-SubCell"/>
</dbReference>
<feature type="transmembrane region" description="Helical" evidence="5">
    <location>
        <begin position="94"/>
        <end position="116"/>
    </location>
</feature>
<comment type="subcellular location">
    <subcellularLocation>
        <location evidence="1">Membrane</location>
        <topology evidence="1">Multi-pass membrane protein</topology>
    </subcellularLocation>
</comment>
<keyword evidence="4 5" id="KW-0472">Membrane</keyword>
<dbReference type="InterPro" id="IPR037185">
    <property type="entry name" value="EmrE-like"/>
</dbReference>
<gene>
    <name evidence="7" type="ORF">KL86APRO_11216</name>
</gene>
<feature type="transmembrane region" description="Helical" evidence="5">
    <location>
        <begin position="125"/>
        <end position="141"/>
    </location>
</feature>
<feature type="transmembrane region" description="Helical" evidence="5">
    <location>
        <begin position="204"/>
        <end position="231"/>
    </location>
</feature>
<proteinExistence type="predicted"/>
<feature type="transmembrane region" description="Helical" evidence="5">
    <location>
        <begin position="147"/>
        <end position="164"/>
    </location>
</feature>
<feature type="domain" description="EamA" evidence="6">
    <location>
        <begin position="16"/>
        <end position="138"/>
    </location>
</feature>
<dbReference type="AlphaFoldDB" id="A0A212JK31"/>
<dbReference type="PANTHER" id="PTHR32322">
    <property type="entry name" value="INNER MEMBRANE TRANSPORTER"/>
    <property type="match status" value="1"/>
</dbReference>
<dbReference type="Pfam" id="PF00892">
    <property type="entry name" value="EamA"/>
    <property type="match status" value="2"/>
</dbReference>
<keyword evidence="2 5" id="KW-0812">Transmembrane</keyword>
<evidence type="ECO:0000256" key="5">
    <source>
        <dbReference type="SAM" id="Phobius"/>
    </source>
</evidence>
<dbReference type="EMBL" id="FLUO01000001">
    <property type="protein sequence ID" value="SBV99781.1"/>
    <property type="molecule type" value="Genomic_DNA"/>
</dbReference>
<dbReference type="SUPFAM" id="SSF103481">
    <property type="entry name" value="Multidrug resistance efflux transporter EmrE"/>
    <property type="match status" value="2"/>
</dbReference>
<evidence type="ECO:0000259" key="6">
    <source>
        <dbReference type="Pfam" id="PF00892"/>
    </source>
</evidence>
<keyword evidence="3 5" id="KW-1133">Transmembrane helix</keyword>
<feature type="transmembrane region" description="Helical" evidence="5">
    <location>
        <begin position="176"/>
        <end position="198"/>
    </location>
</feature>
<dbReference type="PANTHER" id="PTHR32322:SF9">
    <property type="entry name" value="AMINO-ACID METABOLITE EFFLUX PUMP-RELATED"/>
    <property type="match status" value="1"/>
</dbReference>
<reference evidence="7" key="1">
    <citation type="submission" date="2016-04" db="EMBL/GenBank/DDBJ databases">
        <authorList>
            <person name="Evans L.H."/>
            <person name="Alamgir A."/>
            <person name="Owens N."/>
            <person name="Weber N.D."/>
            <person name="Virtaneva K."/>
            <person name="Barbian K."/>
            <person name="Babar A."/>
            <person name="Rosenke K."/>
        </authorList>
    </citation>
    <scope>NUCLEOTIDE SEQUENCE</scope>
    <source>
        <strain evidence="7">86</strain>
    </source>
</reference>
<dbReference type="InterPro" id="IPR050638">
    <property type="entry name" value="AA-Vitamin_Transporters"/>
</dbReference>
<evidence type="ECO:0000256" key="1">
    <source>
        <dbReference type="ARBA" id="ARBA00004141"/>
    </source>
</evidence>
<accession>A0A212JK31</accession>
<feature type="transmembrane region" description="Helical" evidence="5">
    <location>
        <begin position="42"/>
        <end position="60"/>
    </location>
</feature>
<evidence type="ECO:0000256" key="3">
    <source>
        <dbReference type="ARBA" id="ARBA00022989"/>
    </source>
</evidence>
<dbReference type="InterPro" id="IPR000620">
    <property type="entry name" value="EamA_dom"/>
</dbReference>
<evidence type="ECO:0000256" key="4">
    <source>
        <dbReference type="ARBA" id="ARBA00023136"/>
    </source>
</evidence>
<name>A0A212JK31_9PROT</name>
<feature type="transmembrane region" description="Helical" evidence="5">
    <location>
        <begin position="243"/>
        <end position="263"/>
    </location>
</feature>
<sequence>MTAAAAGDRLGGRDLCFATVVVVFWGLNYVAVKYSVAEIPPLLVTALRFAIVAAAVLPFAPIRREQIPALILLSCTMGSLHFGILFYAMVSVEAATAAIVLQASVPFGVVIGALMFRERVGLRRALGVVLGFGGIVILAGAPDGGSAPLSIALLLLAALCWALSSALFKLVPPIPALTYIGGTALFAVPQTLAASLLLEHDQLVAIRAASAFAWGGVTFSAIGASIVGHGLWYGLVKRHDLSLVVPFTLLAPVIGVIAAVTILGEPFTAAKLAGGVVTMAGVALIQFSWPRRRARAI</sequence>
<organism evidence="7">
    <name type="scientific">uncultured Alphaproteobacteria bacterium</name>
    <dbReference type="NCBI Taxonomy" id="91750"/>
    <lineage>
        <taxon>Bacteria</taxon>
        <taxon>Pseudomonadati</taxon>
        <taxon>Pseudomonadota</taxon>
        <taxon>Alphaproteobacteria</taxon>
        <taxon>environmental samples</taxon>
    </lineage>
</organism>
<feature type="transmembrane region" description="Helical" evidence="5">
    <location>
        <begin position="269"/>
        <end position="289"/>
    </location>
</feature>
<dbReference type="Gene3D" id="1.10.3730.20">
    <property type="match status" value="2"/>
</dbReference>
<evidence type="ECO:0000256" key="2">
    <source>
        <dbReference type="ARBA" id="ARBA00022692"/>
    </source>
</evidence>
<feature type="transmembrane region" description="Helical" evidence="5">
    <location>
        <begin position="67"/>
        <end position="88"/>
    </location>
</feature>
<evidence type="ECO:0000313" key="7">
    <source>
        <dbReference type="EMBL" id="SBV99781.1"/>
    </source>
</evidence>
<feature type="transmembrane region" description="Helical" evidence="5">
    <location>
        <begin position="15"/>
        <end position="36"/>
    </location>
</feature>
<feature type="domain" description="EamA" evidence="6">
    <location>
        <begin position="150"/>
        <end position="285"/>
    </location>
</feature>
<protein>
    <submittedName>
        <fullName evidence="7">Permease of the drug/metabolite transporter (DMT) superfamily</fullName>
    </submittedName>
</protein>